<dbReference type="Proteomes" id="UP001152795">
    <property type="component" value="Unassembled WGS sequence"/>
</dbReference>
<sequence>DLLVESELVASGSINGVINGKHYNRAIRTHKVMFEALTRVLFDMYMQSLPAESLEQISLFIETMAKTFSDEQFKDYGLSEEFQSIQNGFNIYVNEKPATKKNNGNVDGIHANDALHGIEANWTCQRQQKYGFSSSACDQVMEQTFNRDSKTKGGITGFTLNISAVQRWILAQSERGSITRQFYCK</sequence>
<reference evidence="1" key="1">
    <citation type="submission" date="2020-04" db="EMBL/GenBank/DDBJ databases">
        <authorList>
            <person name="Alioto T."/>
            <person name="Alioto T."/>
            <person name="Gomez Garrido J."/>
        </authorList>
    </citation>
    <scope>NUCLEOTIDE SEQUENCE</scope>
    <source>
        <strain evidence="1">A484AB</strain>
    </source>
</reference>
<evidence type="ECO:0000313" key="1">
    <source>
        <dbReference type="EMBL" id="CAB4045000.1"/>
    </source>
</evidence>
<keyword evidence="2" id="KW-1185">Reference proteome</keyword>
<comment type="caution">
    <text evidence="1">The sequence shown here is derived from an EMBL/GenBank/DDBJ whole genome shotgun (WGS) entry which is preliminary data.</text>
</comment>
<dbReference type="AlphaFoldDB" id="A0A6S7KS41"/>
<dbReference type="EMBL" id="CACRXK020037198">
    <property type="protein sequence ID" value="CAB4045000.1"/>
    <property type="molecule type" value="Genomic_DNA"/>
</dbReference>
<evidence type="ECO:0000313" key="2">
    <source>
        <dbReference type="Proteomes" id="UP001152795"/>
    </source>
</evidence>
<feature type="non-terminal residue" evidence="1">
    <location>
        <position position="1"/>
    </location>
</feature>
<dbReference type="OrthoDB" id="6725193at2759"/>
<proteinExistence type="predicted"/>
<organism evidence="1 2">
    <name type="scientific">Paramuricea clavata</name>
    <name type="common">Red gorgonian</name>
    <name type="synonym">Violescent sea-whip</name>
    <dbReference type="NCBI Taxonomy" id="317549"/>
    <lineage>
        <taxon>Eukaryota</taxon>
        <taxon>Metazoa</taxon>
        <taxon>Cnidaria</taxon>
        <taxon>Anthozoa</taxon>
        <taxon>Octocorallia</taxon>
        <taxon>Malacalcyonacea</taxon>
        <taxon>Plexauridae</taxon>
        <taxon>Paramuricea</taxon>
    </lineage>
</organism>
<protein>
    <submittedName>
        <fullName evidence="1">Uncharacterized protein</fullName>
    </submittedName>
</protein>
<name>A0A6S7KS41_PARCT</name>
<accession>A0A6S7KS41</accession>
<dbReference type="PANTHER" id="PTHR47018">
    <property type="entry name" value="CXC DOMAIN-CONTAINING PROTEIN-RELATED"/>
    <property type="match status" value="1"/>
</dbReference>
<gene>
    <name evidence="1" type="ORF">PACLA_8A029285</name>
</gene>